<dbReference type="PANTHER" id="PTHR37305">
    <property type="entry name" value="INTEGRAL MEMBRANE PROTEIN-RELATED"/>
    <property type="match status" value="1"/>
</dbReference>
<dbReference type="AlphaFoldDB" id="I2N6B5"/>
<protein>
    <submittedName>
        <fullName evidence="1">ABC transporter permease</fullName>
    </submittedName>
</protein>
<dbReference type="GO" id="GO:0140359">
    <property type="term" value="F:ABC-type transporter activity"/>
    <property type="evidence" value="ECO:0007669"/>
    <property type="project" value="InterPro"/>
</dbReference>
<evidence type="ECO:0000313" key="1">
    <source>
        <dbReference type="EMBL" id="QKM67469.1"/>
    </source>
</evidence>
<dbReference type="RefSeq" id="WP_006346573.1">
    <property type="nucleotide sequence ID" value="NZ_CP029159.1"/>
</dbReference>
<dbReference type="GO" id="GO:0005886">
    <property type="term" value="C:plasma membrane"/>
    <property type="evidence" value="ECO:0007669"/>
    <property type="project" value="UniProtKB-SubCell"/>
</dbReference>
<dbReference type="Pfam" id="PF12679">
    <property type="entry name" value="ABC2_membrane_2"/>
    <property type="match status" value="1"/>
</dbReference>
<dbReference type="EMBL" id="CP029159">
    <property type="protein sequence ID" value="QKM67469.1"/>
    <property type="molecule type" value="Genomic_DNA"/>
</dbReference>
<proteinExistence type="predicted"/>
<name>I2N6B5_STRT9</name>
<organism evidence="1 2">
    <name type="scientific">Streptomyces tsukubensis (strain DSM 42081 / NBRC 108919 / NRRL 18488 / 9993)</name>
    <dbReference type="NCBI Taxonomy" id="1114943"/>
    <lineage>
        <taxon>Bacteria</taxon>
        <taxon>Bacillati</taxon>
        <taxon>Actinomycetota</taxon>
        <taxon>Actinomycetes</taxon>
        <taxon>Kitasatosporales</taxon>
        <taxon>Streptomycetaceae</taxon>
        <taxon>Streptomyces</taxon>
    </lineage>
</organism>
<sequence length="276" mass="28919">MTSPYPPSGAPTAGYTSPIPVRPARLADAVASEWTKIRSLRSTMWTLGTMVAVFFGIGTLVALIVRATDDGTFVEDEVLSLGFFGAVLSGICVITLGVLTITSEYSTGMIRTTMTACPSRARILTAKAIVYFVLVFAVTAVTTLLLGVVQVGILGGEPDGGQWLRSTLGVSLYLAFLGLLALGIGSMIRHSAGAITVMFGVVLLPLVLTIFMITFDALRGLSEWLVKYSIPSQLGALYDGSMMDGGPTGWEPLAIIVGLTAAALAGAYATLESRDV</sequence>
<accession>I2N6B5</accession>
<evidence type="ECO:0000313" key="2">
    <source>
        <dbReference type="Proteomes" id="UP000005940"/>
    </source>
</evidence>
<reference evidence="1 2" key="1">
    <citation type="journal article" date="2012" name="J. Bacteriol.">
        <title>Draft genome of Streptomyces tsukubaensis NRRL 18488, the producer of the clinically important immunosuppressant tacrolimus (FK506).</title>
        <authorList>
            <person name="Barreiro C."/>
            <person name="Prieto C."/>
            <person name="Sola-Landa A."/>
            <person name="Solera E."/>
            <person name="Martinez-Castro M."/>
            <person name="Perez-Redondo R."/>
            <person name="Garcia-Estrada C."/>
            <person name="Aparicio J.F."/>
            <person name="Fernandez-Martinez L.T."/>
            <person name="Santos-Aberturas J."/>
            <person name="Salehi-Najafabadi Z."/>
            <person name="Rodriguez-Garcia A."/>
            <person name="Tauch A."/>
            <person name="Martin J.F."/>
        </authorList>
    </citation>
    <scope>NUCLEOTIDE SEQUENCE [LARGE SCALE GENOMIC DNA]</scope>
    <source>
        <strain evidence="2">DSM 42081 / NBRC 108919 / NRRL 18488 / 9993</strain>
    </source>
</reference>
<dbReference type="Proteomes" id="UP000005940">
    <property type="component" value="Chromosome"/>
</dbReference>
<dbReference type="PANTHER" id="PTHR37305:SF1">
    <property type="entry name" value="MEMBRANE PROTEIN"/>
    <property type="match status" value="1"/>
</dbReference>
<keyword evidence="2" id="KW-1185">Reference proteome</keyword>
<gene>
    <name evidence="1" type="ORF">STSU_010115</name>
</gene>